<evidence type="ECO:0000313" key="1">
    <source>
        <dbReference type="EMBL" id="SER08130.1"/>
    </source>
</evidence>
<keyword evidence="2" id="KW-1185">Reference proteome</keyword>
<gene>
    <name evidence="1" type="ORF">SAMN05421824_2995</name>
</gene>
<dbReference type="AlphaFoldDB" id="A0A1H9L9S9"/>
<reference evidence="1 2" key="1">
    <citation type="submission" date="2016-10" db="EMBL/GenBank/DDBJ databases">
        <authorList>
            <person name="de Groot N.N."/>
        </authorList>
    </citation>
    <scope>NUCLEOTIDE SEQUENCE [LARGE SCALE GENOMIC DNA]</scope>
    <source>
        <strain evidence="1 2">DSM 21035</strain>
    </source>
</reference>
<organism evidence="1 2">
    <name type="scientific">Hyunsoonleella jejuensis</name>
    <dbReference type="NCBI Taxonomy" id="419940"/>
    <lineage>
        <taxon>Bacteria</taxon>
        <taxon>Pseudomonadati</taxon>
        <taxon>Bacteroidota</taxon>
        <taxon>Flavobacteriia</taxon>
        <taxon>Flavobacteriales</taxon>
        <taxon>Flavobacteriaceae</taxon>
    </lineage>
</organism>
<evidence type="ECO:0000313" key="2">
    <source>
        <dbReference type="Proteomes" id="UP000198999"/>
    </source>
</evidence>
<name>A0A1H9L9S9_9FLAO</name>
<protein>
    <recommendedName>
        <fullName evidence="3">Lipoprotein</fullName>
    </recommendedName>
</protein>
<evidence type="ECO:0008006" key="3">
    <source>
        <dbReference type="Google" id="ProtNLM"/>
    </source>
</evidence>
<dbReference type="PROSITE" id="PS51257">
    <property type="entry name" value="PROKAR_LIPOPROTEIN"/>
    <property type="match status" value="1"/>
</dbReference>
<sequence>MKKIILGILTIGILSSCNSDDDNQIIINEQNFLIFGHFYGECAGEGCVETYKLTDKSLFEDTVDDYNGQNMEFIELENDAFEHVKNLTDFFPNQLLSQNETVFGCPDCADGGGLFIQYSENGNVKSWRIDQVKANVPNYLHNFMDKVNEKIALINE</sequence>
<dbReference type="Proteomes" id="UP000198999">
    <property type="component" value="Unassembled WGS sequence"/>
</dbReference>
<dbReference type="OrthoDB" id="5522116at2"/>
<accession>A0A1H9L9S9</accession>
<dbReference type="RefSeq" id="WP_143064786.1">
    <property type="nucleotide sequence ID" value="NZ_FOFN01000005.1"/>
</dbReference>
<proteinExistence type="predicted"/>
<dbReference type="EMBL" id="FOFN01000005">
    <property type="protein sequence ID" value="SER08130.1"/>
    <property type="molecule type" value="Genomic_DNA"/>
</dbReference>